<evidence type="ECO:0000259" key="8">
    <source>
        <dbReference type="Pfam" id="PF03176"/>
    </source>
</evidence>
<evidence type="ECO:0000256" key="3">
    <source>
        <dbReference type="ARBA" id="ARBA00022475"/>
    </source>
</evidence>
<dbReference type="Pfam" id="PF03176">
    <property type="entry name" value="MMPL"/>
    <property type="match status" value="1"/>
</dbReference>
<name>A0ABU3AL66_9ACTN</name>
<sequence>MRCWEAPIEVLKARAWQHSDEIAQRLHDGATGPGDTVSAVGEGIRRSAPLITAAAGILALSFLSYATGGVVFLKELGIGTALTILVDATLIRVVLLPVTMRLAGRANWWAPRERCAASG</sequence>
<dbReference type="InterPro" id="IPR004869">
    <property type="entry name" value="MMPL_dom"/>
</dbReference>
<protein>
    <submittedName>
        <fullName evidence="9">MMPL family transporter</fullName>
    </submittedName>
</protein>
<proteinExistence type="inferred from homology"/>
<evidence type="ECO:0000256" key="5">
    <source>
        <dbReference type="ARBA" id="ARBA00022989"/>
    </source>
</evidence>
<dbReference type="PANTHER" id="PTHR33406:SF11">
    <property type="entry name" value="MEMBRANE PROTEIN SCO6666-RELATED"/>
    <property type="match status" value="1"/>
</dbReference>
<keyword evidence="4 7" id="KW-0812">Transmembrane</keyword>
<dbReference type="SUPFAM" id="SSF82866">
    <property type="entry name" value="Multidrug efflux transporter AcrB transmembrane domain"/>
    <property type="match status" value="1"/>
</dbReference>
<evidence type="ECO:0000256" key="7">
    <source>
        <dbReference type="SAM" id="Phobius"/>
    </source>
</evidence>
<comment type="caution">
    <text evidence="9">The sequence shown here is derived from an EMBL/GenBank/DDBJ whole genome shotgun (WGS) entry which is preliminary data.</text>
</comment>
<dbReference type="Gene3D" id="1.20.1640.10">
    <property type="entry name" value="Multidrug efflux transporter AcrB transmembrane domain"/>
    <property type="match status" value="1"/>
</dbReference>
<keyword evidence="10" id="KW-1185">Reference proteome</keyword>
<keyword evidence="5 7" id="KW-1133">Transmembrane helix</keyword>
<comment type="subcellular location">
    <subcellularLocation>
        <location evidence="1">Cell membrane</location>
        <topology evidence="1">Multi-pass membrane protein</topology>
    </subcellularLocation>
</comment>
<dbReference type="InterPro" id="IPR050545">
    <property type="entry name" value="Mycobact_MmpL"/>
</dbReference>
<dbReference type="EMBL" id="JAVRFH010000007">
    <property type="protein sequence ID" value="MDT0610520.1"/>
    <property type="molecule type" value="Genomic_DNA"/>
</dbReference>
<dbReference type="Proteomes" id="UP001180724">
    <property type="component" value="Unassembled WGS sequence"/>
</dbReference>
<feature type="transmembrane region" description="Helical" evidence="7">
    <location>
        <begin position="78"/>
        <end position="98"/>
    </location>
</feature>
<reference evidence="9" key="1">
    <citation type="submission" date="2024-05" db="EMBL/GenBank/DDBJ databases">
        <title>30 novel species of actinomycetes from the DSMZ collection.</title>
        <authorList>
            <person name="Nouioui I."/>
        </authorList>
    </citation>
    <scope>NUCLEOTIDE SEQUENCE</scope>
    <source>
        <strain evidence="9">DSM 40712</strain>
    </source>
</reference>
<accession>A0ABU3AL66</accession>
<keyword evidence="6 7" id="KW-0472">Membrane</keyword>
<evidence type="ECO:0000313" key="10">
    <source>
        <dbReference type="Proteomes" id="UP001180724"/>
    </source>
</evidence>
<dbReference type="RefSeq" id="WP_311572030.1">
    <property type="nucleotide sequence ID" value="NZ_JAVRFH010000007.1"/>
</dbReference>
<evidence type="ECO:0000256" key="2">
    <source>
        <dbReference type="ARBA" id="ARBA00010157"/>
    </source>
</evidence>
<organism evidence="9 10">
    <name type="scientific">Streptomyces lancefieldiae</name>
    <dbReference type="NCBI Taxonomy" id="3075520"/>
    <lineage>
        <taxon>Bacteria</taxon>
        <taxon>Bacillati</taxon>
        <taxon>Actinomycetota</taxon>
        <taxon>Actinomycetes</taxon>
        <taxon>Kitasatosporales</taxon>
        <taxon>Streptomycetaceae</taxon>
        <taxon>Streptomyces</taxon>
    </lineage>
</organism>
<dbReference type="PANTHER" id="PTHR33406">
    <property type="entry name" value="MEMBRANE PROTEIN MJ1562-RELATED"/>
    <property type="match status" value="1"/>
</dbReference>
<evidence type="ECO:0000313" key="9">
    <source>
        <dbReference type="EMBL" id="MDT0610520.1"/>
    </source>
</evidence>
<feature type="domain" description="Membrane transport protein MMPL" evidence="8">
    <location>
        <begin position="24"/>
        <end position="114"/>
    </location>
</feature>
<gene>
    <name evidence="9" type="ORF">RM812_09790</name>
</gene>
<comment type="similarity">
    <text evidence="2">Belongs to the resistance-nodulation-cell division (RND) (TC 2.A.6) family. MmpL subfamily.</text>
</comment>
<evidence type="ECO:0000256" key="4">
    <source>
        <dbReference type="ARBA" id="ARBA00022692"/>
    </source>
</evidence>
<feature type="transmembrane region" description="Helical" evidence="7">
    <location>
        <begin position="50"/>
        <end position="72"/>
    </location>
</feature>
<keyword evidence="3" id="KW-1003">Cell membrane</keyword>
<evidence type="ECO:0000256" key="6">
    <source>
        <dbReference type="ARBA" id="ARBA00023136"/>
    </source>
</evidence>
<evidence type="ECO:0000256" key="1">
    <source>
        <dbReference type="ARBA" id="ARBA00004651"/>
    </source>
</evidence>